<dbReference type="NCBIfam" id="TIGR01033">
    <property type="entry name" value="YebC/PmpR family DNA-binding transcriptional regulator"/>
    <property type="match status" value="1"/>
</dbReference>
<dbReference type="Proteomes" id="UP000199024">
    <property type="component" value="Unassembled WGS sequence"/>
</dbReference>
<evidence type="ECO:0000256" key="1">
    <source>
        <dbReference type="ARBA" id="ARBA00008724"/>
    </source>
</evidence>
<evidence type="ECO:0000256" key="3">
    <source>
        <dbReference type="ARBA" id="ARBA00023015"/>
    </source>
</evidence>
<keyword evidence="5 6" id="KW-0804">Transcription</keyword>
<name>A0A1I6MSW6_9BACT</name>
<evidence type="ECO:0000256" key="6">
    <source>
        <dbReference type="HAMAP-Rule" id="MF_00693"/>
    </source>
</evidence>
<dbReference type="PANTHER" id="PTHR12532">
    <property type="entry name" value="TRANSLATIONAL ACTIVATOR OF CYTOCHROME C OXIDASE 1"/>
    <property type="match status" value="1"/>
</dbReference>
<keyword evidence="4 6" id="KW-0238">DNA-binding</keyword>
<proteinExistence type="inferred from homology"/>
<dbReference type="FunFam" id="1.10.10.200:FF:000002">
    <property type="entry name" value="Probable transcriptional regulatory protein CLM62_37755"/>
    <property type="match status" value="1"/>
</dbReference>
<dbReference type="NCBIfam" id="NF001030">
    <property type="entry name" value="PRK00110.1"/>
    <property type="match status" value="1"/>
</dbReference>
<comment type="similarity">
    <text evidence="1 6">Belongs to the TACO1 family.</text>
</comment>
<dbReference type="AlphaFoldDB" id="A0A1I6MSW6"/>
<dbReference type="InterPro" id="IPR026564">
    <property type="entry name" value="Transcrip_reg_TACO1-like_dom3"/>
</dbReference>
<evidence type="ECO:0000259" key="8">
    <source>
        <dbReference type="Pfam" id="PF20772"/>
    </source>
</evidence>
<dbReference type="NCBIfam" id="NF009044">
    <property type="entry name" value="PRK12378.1"/>
    <property type="match status" value="1"/>
</dbReference>
<dbReference type="Gene3D" id="3.30.70.980">
    <property type="match status" value="2"/>
</dbReference>
<dbReference type="Pfam" id="PF20772">
    <property type="entry name" value="TACO1_YebC_N"/>
    <property type="match status" value="1"/>
</dbReference>
<dbReference type="InterPro" id="IPR048300">
    <property type="entry name" value="TACO1_YebC-like_2nd/3rd_dom"/>
</dbReference>
<dbReference type="Gene3D" id="1.10.10.200">
    <property type="match status" value="1"/>
</dbReference>
<dbReference type="InterPro" id="IPR049083">
    <property type="entry name" value="TACO1_YebC_N"/>
</dbReference>
<dbReference type="PANTHER" id="PTHR12532:SF6">
    <property type="entry name" value="TRANSCRIPTIONAL REGULATORY PROTEIN YEBC-RELATED"/>
    <property type="match status" value="1"/>
</dbReference>
<evidence type="ECO:0000313" key="10">
    <source>
        <dbReference type="Proteomes" id="UP000199024"/>
    </source>
</evidence>
<dbReference type="InterPro" id="IPR029072">
    <property type="entry name" value="YebC-like"/>
</dbReference>
<dbReference type="HAMAP" id="MF_00693">
    <property type="entry name" value="Transcrip_reg_TACO1"/>
    <property type="match status" value="1"/>
</dbReference>
<dbReference type="STRING" id="474950.SAMN05421771_3550"/>
<dbReference type="OrthoDB" id="9781053at2"/>
<organism evidence="9 10">
    <name type="scientific">Granulicella pectinivorans</name>
    <dbReference type="NCBI Taxonomy" id="474950"/>
    <lineage>
        <taxon>Bacteria</taxon>
        <taxon>Pseudomonadati</taxon>
        <taxon>Acidobacteriota</taxon>
        <taxon>Terriglobia</taxon>
        <taxon>Terriglobales</taxon>
        <taxon>Acidobacteriaceae</taxon>
        <taxon>Granulicella</taxon>
    </lineage>
</organism>
<dbReference type="RefSeq" id="WP_089841177.1">
    <property type="nucleotide sequence ID" value="NZ_FOZL01000001.1"/>
</dbReference>
<feature type="domain" description="TACO1/YebC-like N-terminal" evidence="8">
    <location>
        <begin position="5"/>
        <end position="76"/>
    </location>
</feature>
<reference evidence="9 10" key="1">
    <citation type="submission" date="2016-10" db="EMBL/GenBank/DDBJ databases">
        <authorList>
            <person name="de Groot N.N."/>
        </authorList>
    </citation>
    <scope>NUCLEOTIDE SEQUENCE [LARGE SCALE GENOMIC DNA]</scope>
    <source>
        <strain evidence="9 10">DSM 21001</strain>
    </source>
</reference>
<dbReference type="GO" id="GO:0006355">
    <property type="term" value="P:regulation of DNA-templated transcription"/>
    <property type="evidence" value="ECO:0007669"/>
    <property type="project" value="UniProtKB-UniRule"/>
</dbReference>
<comment type="subcellular location">
    <subcellularLocation>
        <location evidence="6">Cytoplasm</location>
    </subcellularLocation>
</comment>
<dbReference type="InterPro" id="IPR002876">
    <property type="entry name" value="Transcrip_reg_TACO1-like"/>
</dbReference>
<dbReference type="InterPro" id="IPR017856">
    <property type="entry name" value="Integrase-like_N"/>
</dbReference>
<evidence type="ECO:0000259" key="7">
    <source>
        <dbReference type="Pfam" id="PF01709"/>
    </source>
</evidence>
<evidence type="ECO:0000256" key="2">
    <source>
        <dbReference type="ARBA" id="ARBA00022490"/>
    </source>
</evidence>
<gene>
    <name evidence="9" type="ORF">SAMN05421771_3550</name>
</gene>
<protein>
    <recommendedName>
        <fullName evidence="6">Probable transcriptional regulatory protein SAMN05421771_3550</fullName>
    </recommendedName>
</protein>
<keyword evidence="10" id="KW-1185">Reference proteome</keyword>
<evidence type="ECO:0000256" key="5">
    <source>
        <dbReference type="ARBA" id="ARBA00023163"/>
    </source>
</evidence>
<evidence type="ECO:0000256" key="4">
    <source>
        <dbReference type="ARBA" id="ARBA00023125"/>
    </source>
</evidence>
<dbReference type="EMBL" id="FOZL01000001">
    <property type="protein sequence ID" value="SFS18737.1"/>
    <property type="molecule type" value="Genomic_DNA"/>
</dbReference>
<keyword evidence="2 6" id="KW-0963">Cytoplasm</keyword>
<dbReference type="Pfam" id="PF01709">
    <property type="entry name" value="Transcrip_reg"/>
    <property type="match status" value="1"/>
</dbReference>
<dbReference type="GO" id="GO:0005829">
    <property type="term" value="C:cytosol"/>
    <property type="evidence" value="ECO:0007669"/>
    <property type="project" value="TreeGrafter"/>
</dbReference>
<accession>A0A1I6MSW6</accession>
<evidence type="ECO:0000313" key="9">
    <source>
        <dbReference type="EMBL" id="SFS18737.1"/>
    </source>
</evidence>
<sequence>MSGHSKWATIKHKKGALDAKRGKIFTRLIKEITISAKQGGGDPDGNPRLRGAIAAAKAENMPADNIKRAIQRGTGELEGVNYEEITYEGYGPGGVAVIIDVLTDNKNRAVSEIRHAFTKNGGNLGEANSVSWMFSKKGVIVIAKDAASEDRITEVVLDAGAEDLSDEGDNWEVLCDPKDYESVTEALKTAKITPEHAEVTKIASTYTKLEGTQANAMGRLLETLEDLDDAQNVYSNFDFDEAPEED</sequence>
<keyword evidence="3 6" id="KW-0805">Transcription regulation</keyword>
<dbReference type="GO" id="GO:0003677">
    <property type="term" value="F:DNA binding"/>
    <property type="evidence" value="ECO:0007669"/>
    <property type="project" value="UniProtKB-UniRule"/>
</dbReference>
<feature type="domain" description="TACO1/YebC-like second and third" evidence="7">
    <location>
        <begin position="82"/>
        <end position="237"/>
    </location>
</feature>
<dbReference type="SUPFAM" id="SSF75625">
    <property type="entry name" value="YebC-like"/>
    <property type="match status" value="1"/>
</dbReference>